<accession>A0ABS0T0U2</accession>
<dbReference type="RefSeq" id="WP_198577245.1">
    <property type="nucleotide sequence ID" value="NZ_JADWOX010000012.1"/>
</dbReference>
<evidence type="ECO:0000256" key="1">
    <source>
        <dbReference type="SAM" id="Phobius"/>
    </source>
</evidence>
<feature type="transmembrane region" description="Helical" evidence="1">
    <location>
        <begin position="350"/>
        <end position="370"/>
    </location>
</feature>
<feature type="signal peptide" evidence="2">
    <location>
        <begin position="1"/>
        <end position="16"/>
    </location>
</feature>
<keyword evidence="1" id="KW-1133">Transmembrane helix</keyword>
<evidence type="ECO:0000313" key="4">
    <source>
        <dbReference type="Proteomes" id="UP000639859"/>
    </source>
</evidence>
<feature type="transmembrane region" description="Helical" evidence="1">
    <location>
        <begin position="319"/>
        <end position="343"/>
    </location>
</feature>
<evidence type="ECO:0000256" key="2">
    <source>
        <dbReference type="SAM" id="SignalP"/>
    </source>
</evidence>
<dbReference type="Proteomes" id="UP000639859">
    <property type="component" value="Unassembled WGS sequence"/>
</dbReference>
<keyword evidence="1" id="KW-0812">Transmembrane</keyword>
<keyword evidence="1" id="KW-0472">Membrane</keyword>
<keyword evidence="2" id="KW-0732">Signal</keyword>
<organism evidence="3 4">
    <name type="scientific">Caulobacter hibisci</name>
    <dbReference type="NCBI Taxonomy" id="2035993"/>
    <lineage>
        <taxon>Bacteria</taxon>
        <taxon>Pseudomonadati</taxon>
        <taxon>Pseudomonadota</taxon>
        <taxon>Alphaproteobacteria</taxon>
        <taxon>Caulobacterales</taxon>
        <taxon>Caulobacteraceae</taxon>
        <taxon>Caulobacter</taxon>
    </lineage>
</organism>
<dbReference type="EMBL" id="JADWOX010000012">
    <property type="protein sequence ID" value="MBI1685341.1"/>
    <property type="molecule type" value="Genomic_DNA"/>
</dbReference>
<dbReference type="Pfam" id="PF13795">
    <property type="entry name" value="HupE_UreJ_2"/>
    <property type="match status" value="1"/>
</dbReference>
<protein>
    <submittedName>
        <fullName evidence="3">HupE/UreJ family protein</fullName>
    </submittedName>
</protein>
<comment type="caution">
    <text evidence="3">The sequence shown here is derived from an EMBL/GenBank/DDBJ whole genome shotgun (WGS) entry which is preliminary data.</text>
</comment>
<proteinExistence type="predicted"/>
<dbReference type="InterPro" id="IPR032809">
    <property type="entry name" value="Put_HupE_UreJ"/>
</dbReference>
<gene>
    <name evidence="3" type="ORF">I4Q42_16850</name>
</gene>
<name>A0ABS0T0U2_9CAUL</name>
<evidence type="ECO:0000313" key="3">
    <source>
        <dbReference type="EMBL" id="MBI1685341.1"/>
    </source>
</evidence>
<sequence>MLVTGLALLTTGLAVAHPMAKSFVQIRVLDHAWRLHLRLPADRLEVAIVQAGLVPQPLGEGRPTLTAAAVAAYVADHIRPRSPDGTVWGKRVLSVEEVPFPTDEWVVEVDLTPPPGPAPDTLILDYGVIVREIATHAAVLTLEQDWARNVLPHKPRLLGTLRAESRQIRIDRVQGSPWPAWTSMVVMGARHILEGADHLAFLVTLILTAPLVAENGRWRPVEEPRKALWATFARVSAFTVGHSVSLMGAALGWLPPAGKGVEALIALSVGISALHALRPIFPRREAWVAGGFGLVHGLAFAETLSTLSLSTGQLVAATLGFNLGIELVQLLIVAAVAPVVFVLRRRAAGVWTRWALGAGALAASMVWLYARLA</sequence>
<feature type="chain" id="PRO_5046501968" evidence="2">
    <location>
        <begin position="17"/>
        <end position="373"/>
    </location>
</feature>
<keyword evidence="4" id="KW-1185">Reference proteome</keyword>
<reference evidence="3 4" key="1">
    <citation type="submission" date="2020-11" db="EMBL/GenBank/DDBJ databases">
        <title>genome sequence of strain KACC 18849.</title>
        <authorList>
            <person name="Gao J."/>
            <person name="Zhang X."/>
        </authorList>
    </citation>
    <scope>NUCLEOTIDE SEQUENCE [LARGE SCALE GENOMIC DNA]</scope>
    <source>
        <strain evidence="3 4">KACC 18849</strain>
    </source>
</reference>